<reference evidence="1" key="1">
    <citation type="journal article" date="2015" name="Nature">
        <title>Complex archaea that bridge the gap between prokaryotes and eukaryotes.</title>
        <authorList>
            <person name="Spang A."/>
            <person name="Saw J.H."/>
            <person name="Jorgensen S.L."/>
            <person name="Zaremba-Niedzwiedzka K."/>
            <person name="Martijn J."/>
            <person name="Lind A.E."/>
            <person name="van Eijk R."/>
            <person name="Schleper C."/>
            <person name="Guy L."/>
            <person name="Ettema T.J."/>
        </authorList>
    </citation>
    <scope>NUCLEOTIDE SEQUENCE</scope>
</reference>
<accession>A0A0F9EB89</accession>
<sequence>MNERELKKEAKRLGWTVEYLKNHLAKEERIEKVFDRLKMEK</sequence>
<name>A0A0F9EB89_9ZZZZ</name>
<protein>
    <submittedName>
        <fullName evidence="1">Uncharacterized protein</fullName>
    </submittedName>
</protein>
<organism evidence="1">
    <name type="scientific">marine sediment metagenome</name>
    <dbReference type="NCBI Taxonomy" id="412755"/>
    <lineage>
        <taxon>unclassified sequences</taxon>
        <taxon>metagenomes</taxon>
        <taxon>ecological metagenomes</taxon>
    </lineage>
</organism>
<dbReference type="AlphaFoldDB" id="A0A0F9EB89"/>
<gene>
    <name evidence="1" type="ORF">LCGC14_2446650</name>
</gene>
<comment type="caution">
    <text evidence="1">The sequence shown here is derived from an EMBL/GenBank/DDBJ whole genome shotgun (WGS) entry which is preliminary data.</text>
</comment>
<dbReference type="EMBL" id="LAZR01037779">
    <property type="protein sequence ID" value="KKL21318.1"/>
    <property type="molecule type" value="Genomic_DNA"/>
</dbReference>
<proteinExistence type="predicted"/>
<evidence type="ECO:0000313" key="1">
    <source>
        <dbReference type="EMBL" id="KKL21318.1"/>
    </source>
</evidence>